<gene>
    <name evidence="1" type="ORF">bsdtw1_00680</name>
</gene>
<reference evidence="1 2" key="1">
    <citation type="submission" date="2020-07" db="EMBL/GenBank/DDBJ databases">
        <title>A new beta-1,3-glucan-decomposing anaerobic bacterium isolated from anoxic soil subjected to biological soil disinfestation.</title>
        <authorList>
            <person name="Ueki A."/>
            <person name="Tonouchi A."/>
        </authorList>
    </citation>
    <scope>NUCLEOTIDE SEQUENCE [LARGE SCALE GENOMIC DNA]</scope>
    <source>
        <strain evidence="1 2">TW1</strain>
    </source>
</reference>
<organism evidence="1 2">
    <name type="scientific">Clostridium fungisolvens</name>
    <dbReference type="NCBI Taxonomy" id="1604897"/>
    <lineage>
        <taxon>Bacteria</taxon>
        <taxon>Bacillati</taxon>
        <taxon>Bacillota</taxon>
        <taxon>Clostridia</taxon>
        <taxon>Eubacteriales</taxon>
        <taxon>Clostridiaceae</taxon>
        <taxon>Clostridium</taxon>
    </lineage>
</organism>
<dbReference type="InterPro" id="IPR052184">
    <property type="entry name" value="SDR_enzymes"/>
</dbReference>
<dbReference type="CDD" id="cd05325">
    <property type="entry name" value="carb_red_sniffer_like_SDR_c"/>
    <property type="match status" value="1"/>
</dbReference>
<proteinExistence type="predicted"/>
<dbReference type="PRINTS" id="PR00081">
    <property type="entry name" value="GDHRDH"/>
</dbReference>
<protein>
    <recommendedName>
        <fullName evidence="3">Short-chain dehydrogenase</fullName>
    </recommendedName>
</protein>
<dbReference type="EMBL" id="BLZR01000001">
    <property type="protein sequence ID" value="GFP74625.1"/>
    <property type="molecule type" value="Genomic_DNA"/>
</dbReference>
<dbReference type="PANTHER" id="PTHR45458:SF1">
    <property type="entry name" value="SHORT CHAIN DEHYDROGENASE"/>
    <property type="match status" value="1"/>
</dbReference>
<dbReference type="GO" id="GO:0016616">
    <property type="term" value="F:oxidoreductase activity, acting on the CH-OH group of donors, NAD or NADP as acceptor"/>
    <property type="evidence" value="ECO:0007669"/>
    <property type="project" value="TreeGrafter"/>
</dbReference>
<comment type="caution">
    <text evidence="1">The sequence shown here is derived from an EMBL/GenBank/DDBJ whole genome shotgun (WGS) entry which is preliminary data.</text>
</comment>
<accession>A0A6V8SDV4</accession>
<name>A0A6V8SDV4_9CLOT</name>
<dbReference type="Proteomes" id="UP000580568">
    <property type="component" value="Unassembled WGS sequence"/>
</dbReference>
<dbReference type="InterPro" id="IPR002347">
    <property type="entry name" value="SDR_fam"/>
</dbReference>
<dbReference type="AlphaFoldDB" id="A0A6V8SDV4"/>
<dbReference type="InterPro" id="IPR036291">
    <property type="entry name" value="NAD(P)-bd_dom_sf"/>
</dbReference>
<dbReference type="SUPFAM" id="SSF51735">
    <property type="entry name" value="NAD(P)-binding Rossmann-fold domains"/>
    <property type="match status" value="1"/>
</dbReference>
<keyword evidence="2" id="KW-1185">Reference proteome</keyword>
<dbReference type="RefSeq" id="WP_183276179.1">
    <property type="nucleotide sequence ID" value="NZ_BLZR01000001.1"/>
</dbReference>
<evidence type="ECO:0008006" key="3">
    <source>
        <dbReference type="Google" id="ProtNLM"/>
    </source>
</evidence>
<sequence length="239" mass="26733">MSRFALVTGADRGLGLELVKKLLSNGYNVFAGRYLTNYKELDNLKEENADNLHIIDLDISNLESVKNARGVIENVTDKLDLIVNNGAILGDIEKTIEDELDFEEIEKVISVNAVGPLRVINVFMKLLTNGDKKLIVNISSEAGSISNSNRTGWFAYCMSKAALNMESTIINNSFKEKGGQVLAIHPGWMRTYMRDKLDSEAPLTPEYSADHICNIILDSDKFKADKAVYMDYEGNLMEW</sequence>
<evidence type="ECO:0000313" key="2">
    <source>
        <dbReference type="Proteomes" id="UP000580568"/>
    </source>
</evidence>
<dbReference type="Gene3D" id="3.40.50.720">
    <property type="entry name" value="NAD(P)-binding Rossmann-like Domain"/>
    <property type="match status" value="1"/>
</dbReference>
<dbReference type="Pfam" id="PF00106">
    <property type="entry name" value="adh_short"/>
    <property type="match status" value="1"/>
</dbReference>
<evidence type="ECO:0000313" key="1">
    <source>
        <dbReference type="EMBL" id="GFP74625.1"/>
    </source>
</evidence>
<dbReference type="PANTHER" id="PTHR45458">
    <property type="entry name" value="SHORT-CHAIN DEHYDROGENASE/REDUCTASE SDR"/>
    <property type="match status" value="1"/>
</dbReference>